<accession>A0A7Y8KVT7</accession>
<sequence>MTIPAPFSPFISGYTFFESPRWHDGQLWLSDFYTQQIVRVTLQGEVTPVAEVPEQPSGMGWLPDGRLLVVSMRDRRILRQEADGNLVTHADLSSVALGHINDMVVDAQGRAYVGNFGFDLMGGGTPRTATLARVDPDGSVQVVATDLYFPNGSMITPDGQTLIVGETMGNRISAFDIRADGSLGPRRDWARFGELPALTDMASVLGSLSAAPDGATLDADGAVWFADAVGHRVVRMAPGGEVLESRSTGEQGAFACTLGGPDGCTLFVCVAPDFYEHARRAAREAAVWTTTVSVPGAGRP</sequence>
<comment type="cofactor">
    <cofactor evidence="3">
        <name>Zn(2+)</name>
        <dbReference type="ChEBI" id="CHEBI:29105"/>
    </cofactor>
    <text evidence="3">Binds 1 divalent metal cation per subunit.</text>
</comment>
<feature type="binding site" evidence="3">
    <location>
        <position position="18"/>
    </location>
    <ligand>
        <name>a divalent metal cation</name>
        <dbReference type="ChEBI" id="CHEBI:60240"/>
    </ligand>
</feature>
<dbReference type="Gene3D" id="2.120.10.30">
    <property type="entry name" value="TolB, C-terminal domain"/>
    <property type="match status" value="1"/>
</dbReference>
<feature type="binding site" evidence="3">
    <location>
        <position position="101"/>
    </location>
    <ligand>
        <name>substrate</name>
    </ligand>
</feature>
<dbReference type="Pfam" id="PF08450">
    <property type="entry name" value="SGL"/>
    <property type="match status" value="1"/>
</dbReference>
<comment type="caution">
    <text evidence="5">The sequence shown here is derived from an EMBL/GenBank/DDBJ whole genome shotgun (WGS) entry which is preliminary data.</text>
</comment>
<dbReference type="GO" id="GO:0016787">
    <property type="term" value="F:hydrolase activity"/>
    <property type="evidence" value="ECO:0007669"/>
    <property type="project" value="UniProtKB-KW"/>
</dbReference>
<feature type="binding site" evidence="3">
    <location>
        <position position="119"/>
    </location>
    <ligand>
        <name>substrate</name>
    </ligand>
</feature>
<dbReference type="PANTHER" id="PTHR47572">
    <property type="entry name" value="LIPOPROTEIN-RELATED"/>
    <property type="match status" value="1"/>
</dbReference>
<dbReference type="GO" id="GO:0046872">
    <property type="term" value="F:metal ion binding"/>
    <property type="evidence" value="ECO:0007669"/>
    <property type="project" value="UniProtKB-KW"/>
</dbReference>
<dbReference type="InterPro" id="IPR011042">
    <property type="entry name" value="6-blade_b-propeller_TolB-like"/>
</dbReference>
<dbReference type="Proteomes" id="UP000545507">
    <property type="component" value="Unassembled WGS sequence"/>
</dbReference>
<keyword evidence="3" id="KW-0479">Metal-binding</keyword>
<feature type="domain" description="SMP-30/Gluconolactonase/LRE-like region" evidence="4">
    <location>
        <begin position="18"/>
        <end position="270"/>
    </location>
</feature>
<evidence type="ECO:0000256" key="3">
    <source>
        <dbReference type="PIRSR" id="PIRSR605511-2"/>
    </source>
</evidence>
<keyword evidence="3" id="KW-0862">Zinc</keyword>
<evidence type="ECO:0000259" key="4">
    <source>
        <dbReference type="Pfam" id="PF08450"/>
    </source>
</evidence>
<organism evidence="5 6">
    <name type="scientific">Hydrogenophaga aromaticivorans</name>
    <dbReference type="NCBI Taxonomy" id="2610898"/>
    <lineage>
        <taxon>Bacteria</taxon>
        <taxon>Pseudomonadati</taxon>
        <taxon>Pseudomonadota</taxon>
        <taxon>Betaproteobacteria</taxon>
        <taxon>Burkholderiales</taxon>
        <taxon>Comamonadaceae</taxon>
        <taxon>Hydrogenophaga</taxon>
    </lineage>
</organism>
<reference evidence="5 6" key="1">
    <citation type="submission" date="2019-09" db="EMBL/GenBank/DDBJ databases">
        <title>Hydrogenophaga aromatica sp. nov., isolated from a para-xylene-degrading enrichment culture.</title>
        <authorList>
            <person name="Tancsics A."/>
            <person name="Banerjee S."/>
        </authorList>
    </citation>
    <scope>NUCLEOTIDE SEQUENCE [LARGE SCALE GENOMIC DNA]</scope>
    <source>
        <strain evidence="5 6">D2P1</strain>
    </source>
</reference>
<dbReference type="AlphaFoldDB" id="A0A7Y8KVT7"/>
<evidence type="ECO:0000313" key="5">
    <source>
        <dbReference type="EMBL" id="NWF43812.1"/>
    </source>
</evidence>
<keyword evidence="1" id="KW-0378">Hydrolase</keyword>
<feature type="active site" description="Proton donor/acceptor" evidence="2">
    <location>
        <position position="213"/>
    </location>
</feature>
<evidence type="ECO:0000313" key="6">
    <source>
        <dbReference type="Proteomes" id="UP000545507"/>
    </source>
</evidence>
<evidence type="ECO:0000256" key="2">
    <source>
        <dbReference type="PIRSR" id="PIRSR605511-1"/>
    </source>
</evidence>
<name>A0A7Y8KVT7_9BURK</name>
<dbReference type="EMBL" id="VYGV01000001">
    <property type="protein sequence ID" value="NWF43812.1"/>
    <property type="molecule type" value="Genomic_DNA"/>
</dbReference>
<dbReference type="RefSeq" id="WP_177132306.1">
    <property type="nucleotide sequence ID" value="NZ_VYGV01000001.1"/>
</dbReference>
<feature type="binding site" evidence="3">
    <location>
        <position position="213"/>
    </location>
    <ligand>
        <name>a divalent metal cation</name>
        <dbReference type="ChEBI" id="CHEBI:60240"/>
    </ligand>
</feature>
<dbReference type="InterPro" id="IPR051262">
    <property type="entry name" value="SMP-30/CGR1_Lactonase"/>
</dbReference>
<feature type="binding site" evidence="3">
    <location>
        <position position="151"/>
    </location>
    <ligand>
        <name>a divalent metal cation</name>
        <dbReference type="ChEBI" id="CHEBI:60240"/>
    </ligand>
</feature>
<dbReference type="PRINTS" id="PR01790">
    <property type="entry name" value="SMP30FAMILY"/>
</dbReference>
<protein>
    <submittedName>
        <fullName evidence="5">SMP-30/gluconolactonase/LRE family protein</fullName>
    </submittedName>
</protein>
<gene>
    <name evidence="5" type="ORF">F3K02_00835</name>
</gene>
<dbReference type="PANTHER" id="PTHR47572:SF4">
    <property type="entry name" value="LACTONASE DRP35"/>
    <property type="match status" value="1"/>
</dbReference>
<dbReference type="InterPro" id="IPR013658">
    <property type="entry name" value="SGL"/>
</dbReference>
<proteinExistence type="predicted"/>
<dbReference type="SUPFAM" id="SSF63829">
    <property type="entry name" value="Calcium-dependent phosphotriesterase"/>
    <property type="match status" value="1"/>
</dbReference>
<keyword evidence="6" id="KW-1185">Reference proteome</keyword>
<dbReference type="InterPro" id="IPR005511">
    <property type="entry name" value="SMP-30"/>
</dbReference>
<evidence type="ECO:0000256" key="1">
    <source>
        <dbReference type="ARBA" id="ARBA00022801"/>
    </source>
</evidence>